<dbReference type="EMBL" id="CP058215">
    <property type="protein sequence ID" value="QLC48822.1"/>
    <property type="molecule type" value="Genomic_DNA"/>
</dbReference>
<reference evidence="2 3" key="1">
    <citation type="submission" date="2020-06" db="EMBL/GenBank/DDBJ databases">
        <title>Methanolobus halotolerans sp. nov., isolated from a saline lake Tus in Siberia.</title>
        <authorList>
            <person name="Shen Y."/>
            <person name="Chen S.-C."/>
            <person name="Lai M.-C."/>
            <person name="Huang H.-H."/>
            <person name="Chiu H.-H."/>
            <person name="Tang S.-L."/>
            <person name="Rogozin D.Y."/>
            <person name="Degermendzhy A.G."/>
        </authorList>
    </citation>
    <scope>NUCLEOTIDE SEQUENCE [LARGE SCALE GENOMIC DNA]</scope>
    <source>
        <strain evidence="2 3">DSM 21339</strain>
    </source>
</reference>
<dbReference type="Pfam" id="PF01986">
    <property type="entry name" value="DUF123"/>
    <property type="match status" value="1"/>
</dbReference>
<feature type="domain" description="GIY-YIG" evidence="1">
    <location>
        <begin position="27"/>
        <end position="128"/>
    </location>
</feature>
<evidence type="ECO:0000313" key="3">
    <source>
        <dbReference type="Proteomes" id="UP000509594"/>
    </source>
</evidence>
<protein>
    <submittedName>
        <fullName evidence="2">GIY-YIG nuclease family protein</fullName>
    </submittedName>
</protein>
<dbReference type="OrthoDB" id="17296at2157"/>
<dbReference type="InterPro" id="IPR000305">
    <property type="entry name" value="GIY-YIG_endonuc"/>
</dbReference>
<dbReference type="PANTHER" id="PTHR37460">
    <property type="entry name" value="ENDONUCLEASE III"/>
    <property type="match status" value="1"/>
</dbReference>
<evidence type="ECO:0000313" key="2">
    <source>
        <dbReference type="EMBL" id="QLC48822.1"/>
    </source>
</evidence>
<proteinExistence type="predicted"/>
<dbReference type="Proteomes" id="UP000509594">
    <property type="component" value="Chromosome"/>
</dbReference>
<dbReference type="RefSeq" id="WP_176963885.1">
    <property type="nucleotide sequence ID" value="NZ_CP058215.1"/>
</dbReference>
<sequence length="153" mass="17272">MDRNIPEIEGKGIYCLILRNIACSINVGRCGKIDFEAGYHIYVGSALGPGGLKRLNRHIRVAQERNISKVHWHIDYLLTYPAFDLVSVIYTHSSERMECLLAERIGAENVPGFGCSDCNCRSHLFYRRSSPLKEIGEAFSDIFSFAPVTIENF</sequence>
<keyword evidence="3" id="KW-1185">Reference proteome</keyword>
<name>A0A7D5I763_9EURY</name>
<dbReference type="InterPro" id="IPR002837">
    <property type="entry name" value="DUF123"/>
</dbReference>
<dbReference type="CDD" id="cd10441">
    <property type="entry name" value="GIY-YIG_COG1833"/>
    <property type="match status" value="1"/>
</dbReference>
<gene>
    <name evidence="2" type="ORF">HWN40_00290</name>
</gene>
<dbReference type="SMART" id="SM00465">
    <property type="entry name" value="GIYc"/>
    <property type="match status" value="1"/>
</dbReference>
<dbReference type="AlphaFoldDB" id="A0A7D5I763"/>
<dbReference type="KEGG" id="mzi:HWN40_00290"/>
<evidence type="ECO:0000259" key="1">
    <source>
        <dbReference type="SMART" id="SM00465"/>
    </source>
</evidence>
<dbReference type="GeneID" id="55820067"/>
<organism evidence="2 3">
    <name type="scientific">Methanolobus zinderi</name>
    <dbReference type="NCBI Taxonomy" id="536044"/>
    <lineage>
        <taxon>Archaea</taxon>
        <taxon>Methanobacteriati</taxon>
        <taxon>Methanobacteriota</taxon>
        <taxon>Stenosarchaea group</taxon>
        <taxon>Methanomicrobia</taxon>
        <taxon>Methanosarcinales</taxon>
        <taxon>Methanosarcinaceae</taxon>
        <taxon>Methanolobus</taxon>
    </lineage>
</organism>
<dbReference type="PANTHER" id="PTHR37460:SF1">
    <property type="entry name" value="ENDONUCLEASE III"/>
    <property type="match status" value="1"/>
</dbReference>
<accession>A0A7D5I763</accession>